<dbReference type="InterPro" id="IPR007527">
    <property type="entry name" value="Znf_SWIM"/>
</dbReference>
<dbReference type="AlphaFoldDB" id="A0A397VVQ5"/>
<evidence type="ECO:0000256" key="1">
    <source>
        <dbReference type="PROSITE-ProRule" id="PRU00325"/>
    </source>
</evidence>
<gene>
    <name evidence="3" type="ORF">C2G38_403024</name>
</gene>
<dbReference type="EMBL" id="QKWP01000160">
    <property type="protein sequence ID" value="RIB25832.1"/>
    <property type="molecule type" value="Genomic_DNA"/>
</dbReference>
<evidence type="ECO:0000313" key="3">
    <source>
        <dbReference type="EMBL" id="RIB25832.1"/>
    </source>
</evidence>
<evidence type="ECO:0000259" key="2">
    <source>
        <dbReference type="PROSITE" id="PS50966"/>
    </source>
</evidence>
<keyword evidence="1" id="KW-0479">Metal-binding</keyword>
<feature type="domain" description="SWIM-type" evidence="2">
    <location>
        <begin position="26"/>
        <end position="60"/>
    </location>
</feature>
<dbReference type="OrthoDB" id="2435301at2759"/>
<name>A0A397VVQ5_9GLOM</name>
<organism evidence="3 4">
    <name type="scientific">Gigaspora rosea</name>
    <dbReference type="NCBI Taxonomy" id="44941"/>
    <lineage>
        <taxon>Eukaryota</taxon>
        <taxon>Fungi</taxon>
        <taxon>Fungi incertae sedis</taxon>
        <taxon>Mucoromycota</taxon>
        <taxon>Glomeromycotina</taxon>
        <taxon>Glomeromycetes</taxon>
        <taxon>Diversisporales</taxon>
        <taxon>Gigasporaceae</taxon>
        <taxon>Gigaspora</taxon>
    </lineage>
</organism>
<keyword evidence="4" id="KW-1185">Reference proteome</keyword>
<evidence type="ECO:0000313" key="4">
    <source>
        <dbReference type="Proteomes" id="UP000266673"/>
    </source>
</evidence>
<accession>A0A397VVQ5</accession>
<dbReference type="Proteomes" id="UP000266673">
    <property type="component" value="Unassembled WGS sequence"/>
</dbReference>
<sequence length="143" mass="16703">MVHHESILETWRVSLFDHHTHSYPHYLILLADNTYLCTCLYIISHGFYCRHFFSVFKMSCNAKFDIKLIPKRWHADLFREFDSLSIMGTTIEQDTIEETNQVISIRGPDVVQPSIYKDITQKQEYAHGFGIAKSGLKFAVEMV</sequence>
<keyword evidence="1" id="KW-0863">Zinc-finger</keyword>
<protein>
    <recommendedName>
        <fullName evidence="2">SWIM-type domain-containing protein</fullName>
    </recommendedName>
</protein>
<proteinExistence type="predicted"/>
<dbReference type="GO" id="GO:0008270">
    <property type="term" value="F:zinc ion binding"/>
    <property type="evidence" value="ECO:0007669"/>
    <property type="project" value="UniProtKB-KW"/>
</dbReference>
<dbReference type="PROSITE" id="PS50966">
    <property type="entry name" value="ZF_SWIM"/>
    <property type="match status" value="1"/>
</dbReference>
<reference evidence="3 4" key="1">
    <citation type="submission" date="2018-06" db="EMBL/GenBank/DDBJ databases">
        <title>Comparative genomics reveals the genomic features of Rhizophagus irregularis, R. cerebriforme, R. diaphanum and Gigaspora rosea, and their symbiotic lifestyle signature.</title>
        <authorList>
            <person name="Morin E."/>
            <person name="San Clemente H."/>
            <person name="Chen E.C.H."/>
            <person name="De La Providencia I."/>
            <person name="Hainaut M."/>
            <person name="Kuo A."/>
            <person name="Kohler A."/>
            <person name="Murat C."/>
            <person name="Tang N."/>
            <person name="Roy S."/>
            <person name="Loubradou J."/>
            <person name="Henrissat B."/>
            <person name="Grigoriev I.V."/>
            <person name="Corradi N."/>
            <person name="Roux C."/>
            <person name="Martin F.M."/>
        </authorList>
    </citation>
    <scope>NUCLEOTIDE SEQUENCE [LARGE SCALE GENOMIC DNA]</scope>
    <source>
        <strain evidence="3 4">DAOM 194757</strain>
    </source>
</reference>
<keyword evidence="1" id="KW-0862">Zinc</keyword>
<comment type="caution">
    <text evidence="3">The sequence shown here is derived from an EMBL/GenBank/DDBJ whole genome shotgun (WGS) entry which is preliminary data.</text>
</comment>